<keyword evidence="5" id="KW-1133">Transmembrane helix</keyword>
<dbReference type="PROSITE" id="PS51999">
    <property type="entry name" value="ZF_GRF"/>
    <property type="match status" value="1"/>
</dbReference>
<keyword evidence="5" id="KW-0472">Membrane</keyword>
<feature type="transmembrane region" description="Helical" evidence="5">
    <location>
        <begin position="170"/>
        <end position="190"/>
    </location>
</feature>
<dbReference type="Proteomes" id="UP000824120">
    <property type="component" value="Chromosome 10"/>
</dbReference>
<keyword evidence="2 4" id="KW-0863">Zinc-finger</keyword>
<feature type="domain" description="GRF-type" evidence="6">
    <location>
        <begin position="26"/>
        <end position="67"/>
    </location>
</feature>
<keyword evidence="3" id="KW-0862">Zinc</keyword>
<dbReference type="PANTHER" id="PTHR33248">
    <property type="entry name" value="ZINC ION-BINDING PROTEIN"/>
    <property type="match status" value="1"/>
</dbReference>
<comment type="caution">
    <text evidence="7">The sequence shown here is derived from an EMBL/GenBank/DDBJ whole genome shotgun (WGS) entry which is preliminary data.</text>
</comment>
<keyword evidence="1" id="KW-0479">Metal-binding</keyword>
<dbReference type="InterPro" id="IPR010666">
    <property type="entry name" value="Znf_GRF"/>
</dbReference>
<evidence type="ECO:0000256" key="5">
    <source>
        <dbReference type="SAM" id="Phobius"/>
    </source>
</evidence>
<proteinExistence type="predicted"/>
<sequence>MKEVKLDLNKICTNNEDPMLISEVRCSHGLLLPLKTSWSNNNPERRFWSCPYYSARKCNFFRWRDGLIDERSKFIIPKLVKKIKEMDKQLVSKVKIMKKMKEMAHCNDSEIVEMMKNSIVMDHEGESALSVKKKKDKEEDFDFHDCEESIKNAAEKLMEVKKKRTNYSNFIRIFIMFLLMCFAIWINWLMQVEDLKICHDQLP</sequence>
<reference evidence="7 8" key="1">
    <citation type="submission" date="2020-09" db="EMBL/GenBank/DDBJ databases">
        <title>De no assembly of potato wild relative species, Solanum commersonii.</title>
        <authorList>
            <person name="Cho K."/>
        </authorList>
    </citation>
    <scope>NUCLEOTIDE SEQUENCE [LARGE SCALE GENOMIC DNA]</scope>
    <source>
        <strain evidence="7">LZ3.2</strain>
        <tissue evidence="7">Leaf</tissue>
    </source>
</reference>
<dbReference type="AlphaFoldDB" id="A0A9J5X2I2"/>
<dbReference type="Pfam" id="PF06839">
    <property type="entry name" value="Zn_ribbon_GRF"/>
    <property type="match status" value="1"/>
</dbReference>
<keyword evidence="5" id="KW-0812">Transmembrane</keyword>
<evidence type="ECO:0000256" key="1">
    <source>
        <dbReference type="ARBA" id="ARBA00022723"/>
    </source>
</evidence>
<protein>
    <recommendedName>
        <fullName evidence="6">GRF-type domain-containing protein</fullName>
    </recommendedName>
</protein>
<evidence type="ECO:0000259" key="6">
    <source>
        <dbReference type="PROSITE" id="PS51999"/>
    </source>
</evidence>
<dbReference type="EMBL" id="JACXVP010000010">
    <property type="protein sequence ID" value="KAG5582154.1"/>
    <property type="molecule type" value="Genomic_DNA"/>
</dbReference>
<dbReference type="GO" id="GO:0008270">
    <property type="term" value="F:zinc ion binding"/>
    <property type="evidence" value="ECO:0007669"/>
    <property type="project" value="UniProtKB-KW"/>
</dbReference>
<evidence type="ECO:0000313" key="7">
    <source>
        <dbReference type="EMBL" id="KAG5582154.1"/>
    </source>
</evidence>
<evidence type="ECO:0000256" key="4">
    <source>
        <dbReference type="PROSITE-ProRule" id="PRU01343"/>
    </source>
</evidence>
<keyword evidence="8" id="KW-1185">Reference proteome</keyword>
<accession>A0A9J5X2I2</accession>
<name>A0A9J5X2I2_SOLCO</name>
<evidence type="ECO:0000256" key="2">
    <source>
        <dbReference type="ARBA" id="ARBA00022771"/>
    </source>
</evidence>
<evidence type="ECO:0000313" key="8">
    <source>
        <dbReference type="Proteomes" id="UP000824120"/>
    </source>
</evidence>
<organism evidence="7 8">
    <name type="scientific">Solanum commersonii</name>
    <name type="common">Commerson's wild potato</name>
    <name type="synonym">Commerson's nightshade</name>
    <dbReference type="NCBI Taxonomy" id="4109"/>
    <lineage>
        <taxon>Eukaryota</taxon>
        <taxon>Viridiplantae</taxon>
        <taxon>Streptophyta</taxon>
        <taxon>Embryophyta</taxon>
        <taxon>Tracheophyta</taxon>
        <taxon>Spermatophyta</taxon>
        <taxon>Magnoliopsida</taxon>
        <taxon>eudicotyledons</taxon>
        <taxon>Gunneridae</taxon>
        <taxon>Pentapetalae</taxon>
        <taxon>asterids</taxon>
        <taxon>lamiids</taxon>
        <taxon>Solanales</taxon>
        <taxon>Solanaceae</taxon>
        <taxon>Solanoideae</taxon>
        <taxon>Solaneae</taxon>
        <taxon>Solanum</taxon>
    </lineage>
</organism>
<evidence type="ECO:0000256" key="3">
    <source>
        <dbReference type="ARBA" id="ARBA00022833"/>
    </source>
</evidence>
<dbReference type="OrthoDB" id="1291185at2759"/>
<gene>
    <name evidence="7" type="ORF">H5410_052781</name>
</gene>